<dbReference type="Pfam" id="PF03167">
    <property type="entry name" value="UDG"/>
    <property type="match status" value="1"/>
</dbReference>
<feature type="domain" description="Uracil-DNA glycosylase-like" evidence="1">
    <location>
        <begin position="87"/>
        <end position="210"/>
    </location>
</feature>
<dbReference type="SUPFAM" id="SSF52141">
    <property type="entry name" value="Uracil-DNA glycosylase-like"/>
    <property type="match status" value="1"/>
</dbReference>
<dbReference type="Gene3D" id="3.40.470.10">
    <property type="entry name" value="Uracil-DNA glycosylase-like domain"/>
    <property type="match status" value="1"/>
</dbReference>
<sequence length="236" mass="26995">MNRNQLPELLYDQISTVEPYPNQVKPVSEMLNVTAFFPGGKGLWLEDNSDVFPDVLVLGHDFSTVNYYNKMLENGQSEINSPTWRVMRKLFSEADLDLNRCFFSNVYMGLRDTDKMTGVFPGSKDKEFVKRNLEFLKTQISTVNPKFIITLGKPASINLALLSEQLVEEWSKGKALSRANNGLKRDVITDGHSYVCVSLEHPSMRNQNVKRRIYENERGKYSGNEAEIEMLKDALK</sequence>
<evidence type="ECO:0000313" key="3">
    <source>
        <dbReference type="Proteomes" id="UP001519271"/>
    </source>
</evidence>
<reference evidence="2 3" key="1">
    <citation type="submission" date="2021-03" db="EMBL/GenBank/DDBJ databases">
        <title>Genomic Encyclopedia of Type Strains, Phase IV (KMG-IV): sequencing the most valuable type-strain genomes for metagenomic binning, comparative biology and taxonomic classification.</title>
        <authorList>
            <person name="Goeker M."/>
        </authorList>
    </citation>
    <scope>NUCLEOTIDE SEQUENCE [LARGE SCALE GENOMIC DNA]</scope>
    <source>
        <strain evidence="2 3">DSM 6139</strain>
    </source>
</reference>
<dbReference type="Proteomes" id="UP001519271">
    <property type="component" value="Unassembled WGS sequence"/>
</dbReference>
<organism evidence="2 3">
    <name type="scientific">Youngiibacter multivorans</name>
    <dbReference type="NCBI Taxonomy" id="937251"/>
    <lineage>
        <taxon>Bacteria</taxon>
        <taxon>Bacillati</taxon>
        <taxon>Bacillota</taxon>
        <taxon>Clostridia</taxon>
        <taxon>Eubacteriales</taxon>
        <taxon>Clostridiaceae</taxon>
        <taxon>Youngiibacter</taxon>
    </lineage>
</organism>
<protein>
    <recommendedName>
        <fullName evidence="1">Uracil-DNA glycosylase-like domain-containing protein</fullName>
    </recommendedName>
</protein>
<dbReference type="InterPro" id="IPR005122">
    <property type="entry name" value="Uracil-DNA_glycosylase-like"/>
</dbReference>
<dbReference type="EMBL" id="JAGGKC010000027">
    <property type="protein sequence ID" value="MBP1920280.1"/>
    <property type="molecule type" value="Genomic_DNA"/>
</dbReference>
<name>A0ABS4G6T8_9CLOT</name>
<dbReference type="RefSeq" id="WP_209460461.1">
    <property type="nucleotide sequence ID" value="NZ_JAGGKC010000027.1"/>
</dbReference>
<evidence type="ECO:0000259" key="1">
    <source>
        <dbReference type="Pfam" id="PF03167"/>
    </source>
</evidence>
<accession>A0ABS4G6T8</accession>
<dbReference type="InterPro" id="IPR036895">
    <property type="entry name" value="Uracil-DNA_glycosylase-like_sf"/>
</dbReference>
<comment type="caution">
    <text evidence="2">The sequence shown here is derived from an EMBL/GenBank/DDBJ whole genome shotgun (WGS) entry which is preliminary data.</text>
</comment>
<evidence type="ECO:0000313" key="2">
    <source>
        <dbReference type="EMBL" id="MBP1920280.1"/>
    </source>
</evidence>
<proteinExistence type="predicted"/>
<keyword evidence="3" id="KW-1185">Reference proteome</keyword>
<gene>
    <name evidence="2" type="ORF">J2Z34_002791</name>
</gene>